<comment type="caution">
    <text evidence="2">The sequence shown here is derived from an EMBL/GenBank/DDBJ whole genome shotgun (WGS) entry which is preliminary data.</text>
</comment>
<dbReference type="Pfam" id="PF08244">
    <property type="entry name" value="Glyco_hydro_32C"/>
    <property type="match status" value="1"/>
</dbReference>
<dbReference type="InterPro" id="IPR013189">
    <property type="entry name" value="Glyco_hydro_32_C"/>
</dbReference>
<gene>
    <name evidence="2" type="ORF">ACFW88_31455</name>
</gene>
<dbReference type="Gene3D" id="2.60.120.560">
    <property type="entry name" value="Exo-inulinase, domain 1"/>
    <property type="match status" value="1"/>
</dbReference>
<evidence type="ECO:0000259" key="1">
    <source>
        <dbReference type="Pfam" id="PF08244"/>
    </source>
</evidence>
<dbReference type="SUPFAM" id="SSF49899">
    <property type="entry name" value="Concanavalin A-like lectins/glucanases"/>
    <property type="match status" value="1"/>
</dbReference>
<keyword evidence="3" id="KW-1185">Reference proteome</keyword>
<protein>
    <submittedName>
        <fullName evidence="2">GH32 C-terminal domain-containing protein</fullName>
    </submittedName>
</protein>
<dbReference type="RefSeq" id="WP_381843086.1">
    <property type="nucleotide sequence ID" value="NZ_JBHYTS010000073.1"/>
</dbReference>
<accession>A0ABW6HEF0</accession>
<proteinExistence type="predicted"/>
<dbReference type="EMBL" id="JBHYTS010000073">
    <property type="protein sequence ID" value="MFE1755002.1"/>
    <property type="molecule type" value="Genomic_DNA"/>
</dbReference>
<evidence type="ECO:0000313" key="2">
    <source>
        <dbReference type="EMBL" id="MFE1755002.1"/>
    </source>
</evidence>
<organism evidence="2 3">
    <name type="scientific">Streptomyces anandii</name>
    <dbReference type="NCBI Taxonomy" id="285454"/>
    <lineage>
        <taxon>Bacteria</taxon>
        <taxon>Bacillati</taxon>
        <taxon>Actinomycetota</taxon>
        <taxon>Actinomycetes</taxon>
        <taxon>Kitasatosporales</taxon>
        <taxon>Streptomycetaceae</taxon>
        <taxon>Streptomyces</taxon>
    </lineage>
</organism>
<dbReference type="InterPro" id="IPR013320">
    <property type="entry name" value="ConA-like_dom_sf"/>
</dbReference>
<feature type="domain" description="Glycosyl hydrolase family 32 C-terminal" evidence="1">
    <location>
        <begin position="19"/>
        <end position="147"/>
    </location>
</feature>
<sequence>MSQRPATELLALRAGRAVTATAETSGTAVLGTVGPSFDLTARLEPRTAGTAGGLRLVTSAEGTEYLDIGLDPLTGELVVDREHASLDPRAHGGTYRVPAQTGAPVDFRLVVDRAVAELYLPSGRTLTLRFYPTGGAPWPIEVRAHGGGLGYTVEAWNLRPYAMRQADESGARPTLADVGPVHP</sequence>
<reference evidence="2 3" key="1">
    <citation type="submission" date="2024-09" db="EMBL/GenBank/DDBJ databases">
        <title>The Natural Products Discovery Center: Release of the First 8490 Sequenced Strains for Exploring Actinobacteria Biosynthetic Diversity.</title>
        <authorList>
            <person name="Kalkreuter E."/>
            <person name="Kautsar S.A."/>
            <person name="Yang D."/>
            <person name="Bader C.D."/>
            <person name="Teijaro C.N."/>
            <person name="Fluegel L."/>
            <person name="Davis C.M."/>
            <person name="Simpson J.R."/>
            <person name="Lauterbach L."/>
            <person name="Steele A.D."/>
            <person name="Gui C."/>
            <person name="Meng S."/>
            <person name="Li G."/>
            <person name="Viehrig K."/>
            <person name="Ye F."/>
            <person name="Su P."/>
            <person name="Kiefer A.F."/>
            <person name="Nichols A."/>
            <person name="Cepeda A.J."/>
            <person name="Yan W."/>
            <person name="Fan B."/>
            <person name="Jiang Y."/>
            <person name="Adhikari A."/>
            <person name="Zheng C.-J."/>
            <person name="Schuster L."/>
            <person name="Cowan T.M."/>
            <person name="Smanski M.J."/>
            <person name="Chevrette M.G."/>
            <person name="De Carvalho L.P.S."/>
            <person name="Shen B."/>
        </authorList>
    </citation>
    <scope>NUCLEOTIDE SEQUENCE [LARGE SCALE GENOMIC DNA]</scope>
    <source>
        <strain evidence="2 3">NPDC059500</strain>
    </source>
</reference>
<name>A0ABW6HEF0_9ACTN</name>
<evidence type="ECO:0000313" key="3">
    <source>
        <dbReference type="Proteomes" id="UP001599756"/>
    </source>
</evidence>
<dbReference type="Proteomes" id="UP001599756">
    <property type="component" value="Unassembled WGS sequence"/>
</dbReference>